<organism evidence="1 2">
    <name type="scientific">Chitinophaga pollutisoli</name>
    <dbReference type="NCBI Taxonomy" id="3133966"/>
    <lineage>
        <taxon>Bacteria</taxon>
        <taxon>Pseudomonadati</taxon>
        <taxon>Bacteroidota</taxon>
        <taxon>Chitinophagia</taxon>
        <taxon>Chitinophagales</taxon>
        <taxon>Chitinophagaceae</taxon>
        <taxon>Chitinophaga</taxon>
    </lineage>
</organism>
<keyword evidence="2" id="KW-1185">Reference proteome</keyword>
<dbReference type="EMBL" id="CP149822">
    <property type="protein sequence ID" value="WZN41861.1"/>
    <property type="molecule type" value="Genomic_DNA"/>
</dbReference>
<proteinExistence type="predicted"/>
<protein>
    <submittedName>
        <fullName evidence="1">Uncharacterized protein</fullName>
    </submittedName>
</protein>
<sequence length="62" mass="6791">MYAIAPDSLSWNAGECTGTYPDLRVTQGVGLAPDIEVPNSRREILGEDVILQRALQYLSTQP</sequence>
<evidence type="ECO:0000313" key="2">
    <source>
        <dbReference type="Proteomes" id="UP001485459"/>
    </source>
</evidence>
<dbReference type="RefSeq" id="WP_341836705.1">
    <property type="nucleotide sequence ID" value="NZ_CP149822.1"/>
</dbReference>
<evidence type="ECO:0000313" key="1">
    <source>
        <dbReference type="EMBL" id="WZN41861.1"/>
    </source>
</evidence>
<reference evidence="2" key="1">
    <citation type="submission" date="2024-03" db="EMBL/GenBank/DDBJ databases">
        <title>Chitinophaga horti sp. nov., isolated from garden soil.</title>
        <authorList>
            <person name="Lee D.S."/>
            <person name="Han D.M."/>
            <person name="Baek J.H."/>
            <person name="Choi D.G."/>
            <person name="Jeon J.H."/>
            <person name="Jeon C.O."/>
        </authorList>
    </citation>
    <scope>NUCLEOTIDE SEQUENCE [LARGE SCALE GENOMIC DNA]</scope>
    <source>
        <strain evidence="2">GPA1</strain>
    </source>
</reference>
<accession>A0ABZ2YSE6</accession>
<dbReference type="Proteomes" id="UP001485459">
    <property type="component" value="Chromosome"/>
</dbReference>
<dbReference type="Gene3D" id="3.90.226.10">
    <property type="entry name" value="2-enoyl-CoA Hydratase, Chain A, domain 1"/>
    <property type="match status" value="1"/>
</dbReference>
<gene>
    <name evidence="1" type="ORF">WJU16_02270</name>
</gene>
<name>A0ABZ2YSE6_9BACT</name>